<dbReference type="Proteomes" id="UP000244066">
    <property type="component" value="Unassembled WGS sequence"/>
</dbReference>
<keyword evidence="1" id="KW-0472">Membrane</keyword>
<keyword evidence="1" id="KW-1133">Transmembrane helix</keyword>
<evidence type="ECO:0000256" key="1">
    <source>
        <dbReference type="SAM" id="Phobius"/>
    </source>
</evidence>
<name>A0A2R7Y8H4_9ARCH</name>
<dbReference type="EMBL" id="NDWU01000004">
    <property type="protein sequence ID" value="PUA33825.1"/>
    <property type="molecule type" value="Genomic_DNA"/>
</dbReference>
<keyword evidence="1" id="KW-0812">Transmembrane</keyword>
<protein>
    <submittedName>
        <fullName evidence="2">Uncharacterized protein</fullName>
    </submittedName>
</protein>
<evidence type="ECO:0000313" key="2">
    <source>
        <dbReference type="EMBL" id="PUA33825.1"/>
    </source>
</evidence>
<evidence type="ECO:0000313" key="3">
    <source>
        <dbReference type="Proteomes" id="UP000244066"/>
    </source>
</evidence>
<reference evidence="2 3" key="1">
    <citation type="submission" date="2017-04" db="EMBL/GenBank/DDBJ databases">
        <title>Draft Aigarchaeota genome from a New Zealand hot spring.</title>
        <authorList>
            <person name="Reysenbach A.-L."/>
            <person name="Donaho J.A."/>
            <person name="Gerhart J."/>
            <person name="Kelley J.F."/>
            <person name="Kouba K."/>
            <person name="Podar M."/>
            <person name="Stott M."/>
        </authorList>
    </citation>
    <scope>NUCLEOTIDE SEQUENCE [LARGE SCALE GENOMIC DNA]</scope>
    <source>
        <strain evidence="2">NZ13_MG1</strain>
    </source>
</reference>
<feature type="transmembrane region" description="Helical" evidence="1">
    <location>
        <begin position="299"/>
        <end position="317"/>
    </location>
</feature>
<proteinExistence type="predicted"/>
<organism evidence="2 3">
    <name type="scientific">Candidatus Terraquivivens tikiterensis</name>
    <dbReference type="NCBI Taxonomy" id="1980982"/>
    <lineage>
        <taxon>Archaea</taxon>
        <taxon>Nitrososphaerota</taxon>
        <taxon>Candidatus Wolframiiraptoraceae</taxon>
        <taxon>Candidatus Terraquivivens</taxon>
    </lineage>
</organism>
<dbReference type="AlphaFoldDB" id="A0A2R7Y8H4"/>
<comment type="caution">
    <text evidence="2">The sequence shown here is derived from an EMBL/GenBank/DDBJ whole genome shotgun (WGS) entry which is preliminary data.</text>
</comment>
<gene>
    <name evidence="2" type="ORF">B9J98_02495</name>
</gene>
<sequence length="333" mass="35755">MRVPYLLALLMALLLIMPSFSAISQPVPGGSFESAGEVRLEVGRTAFVNNSLSQLEDHYYMLSGAGAGHELSLSVSISSQQGGMVMVSLFTEKKAKVLDEKFVLRDGELRTIPLSWLTKEGGKFYLKISAVGGSHRYNISATLLDRRDAGGKEAGSSIEDATYVGLASYGVELSFSGYLAASGAGDDFVDFYVFGTMLKRSEAVSVEVLPSADMSLEASLHLPDGFMVTRNSSASPGKAFTLTLKGDIAGNETFYLRVSNMDGHGGGGKYSVRILAYNLTVTKPSVPISPVDKELARRLIIISVAVIAGMTILALVLRRRRASAEEWYGAYGY</sequence>
<accession>A0A2R7Y8H4</accession>